<keyword evidence="6" id="KW-0472">Membrane</keyword>
<dbReference type="GO" id="GO:0005789">
    <property type="term" value="C:endoplasmic reticulum membrane"/>
    <property type="evidence" value="ECO:0007669"/>
    <property type="project" value="UniProtKB-SubCell"/>
</dbReference>
<comment type="caution">
    <text evidence="9">The sequence shown here is derived from an EMBL/GenBank/DDBJ whole genome shotgun (WGS) entry which is preliminary data.</text>
</comment>
<evidence type="ECO:0000256" key="1">
    <source>
        <dbReference type="ARBA" id="ARBA00004406"/>
    </source>
</evidence>
<dbReference type="Proteomes" id="UP000311382">
    <property type="component" value="Unassembled WGS sequence"/>
</dbReference>
<evidence type="ECO:0000313" key="10">
    <source>
        <dbReference type="Proteomes" id="UP000311382"/>
    </source>
</evidence>
<keyword evidence="10" id="KW-1185">Reference proteome</keyword>
<keyword evidence="5" id="KW-0256">Endoplasmic reticulum</keyword>
<feature type="domain" description="Golgin subfamily A member 7/ERF4" evidence="8">
    <location>
        <begin position="161"/>
        <end position="293"/>
    </location>
</feature>
<dbReference type="STRING" id="5288.A0A5C5FLY1"/>
<comment type="subcellular location">
    <subcellularLocation>
        <location evidence="1">Endoplasmic reticulum membrane</location>
        <topology evidence="1">Peripheral membrane protein</topology>
    </subcellularLocation>
</comment>
<evidence type="ECO:0000256" key="7">
    <source>
        <dbReference type="SAM" id="MobiDB-lite"/>
    </source>
</evidence>
<organism evidence="9 10">
    <name type="scientific">Rhodotorula diobovata</name>
    <dbReference type="NCBI Taxonomy" id="5288"/>
    <lineage>
        <taxon>Eukaryota</taxon>
        <taxon>Fungi</taxon>
        <taxon>Dikarya</taxon>
        <taxon>Basidiomycota</taxon>
        <taxon>Pucciniomycotina</taxon>
        <taxon>Microbotryomycetes</taxon>
        <taxon>Sporidiobolales</taxon>
        <taxon>Sporidiobolaceae</taxon>
        <taxon>Rhodotorula</taxon>
    </lineage>
</organism>
<feature type="compositionally biased region" description="Basic residues" evidence="7">
    <location>
        <begin position="7"/>
        <end position="16"/>
    </location>
</feature>
<comment type="subunit">
    <text evidence="3">Interacts with ERF2.</text>
</comment>
<dbReference type="GO" id="GO:0031211">
    <property type="term" value="C:endoplasmic reticulum palmitoyltransferase complex"/>
    <property type="evidence" value="ECO:0007669"/>
    <property type="project" value="TreeGrafter"/>
</dbReference>
<feature type="compositionally biased region" description="Low complexity" evidence="7">
    <location>
        <begin position="27"/>
        <end position="67"/>
    </location>
</feature>
<evidence type="ECO:0000313" key="9">
    <source>
        <dbReference type="EMBL" id="TNY17857.1"/>
    </source>
</evidence>
<dbReference type="PANTHER" id="PTHR13254:SF0">
    <property type="entry name" value="GOLGIN SUBFAMILY A MEMBER 7_ERF4 DOMAIN-CONTAINING PROTEIN"/>
    <property type="match status" value="1"/>
</dbReference>
<gene>
    <name evidence="9" type="ORF">DMC30DRAFT_88752</name>
</gene>
<evidence type="ECO:0000256" key="3">
    <source>
        <dbReference type="ARBA" id="ARBA00011396"/>
    </source>
</evidence>
<dbReference type="OrthoDB" id="2190159at2759"/>
<dbReference type="EMBL" id="SOZI01000171">
    <property type="protein sequence ID" value="TNY17857.1"/>
    <property type="molecule type" value="Genomic_DNA"/>
</dbReference>
<evidence type="ECO:0000259" key="8">
    <source>
        <dbReference type="Pfam" id="PF10256"/>
    </source>
</evidence>
<evidence type="ECO:0000256" key="2">
    <source>
        <dbReference type="ARBA" id="ARBA00007732"/>
    </source>
</evidence>
<dbReference type="InterPro" id="IPR051371">
    <property type="entry name" value="Ras_palmitoyltransferase"/>
</dbReference>
<dbReference type="Pfam" id="PF10256">
    <property type="entry name" value="Erf4"/>
    <property type="match status" value="1"/>
</dbReference>
<comment type="similarity">
    <text evidence="2">Belongs to the ERF4 family.</text>
</comment>
<name>A0A5C5FLY1_9BASI</name>
<accession>A0A5C5FLY1</accession>
<sequence>MREQNHARPRSRRRRLLALEPTRARRPSAASPSRTSKATTKSSASRLKALVQGQPSPGSSPARPGAARKTLNRLRLHPLPCCTAFLRSSHTPKHSLAPTPSTSSLQPPYANLSNAKASPAAGDDPFASRRSLRSQGSSVGGESVFGTPPVGVVGKTRPREVIRVERDYSSGEVCQLWSGWIWELEGRVSPTDYQNTLNELNEVLASAHDPTKSFIDNCLAVLTLYLSSLLVSSHYERVRASRRLLTAWRLTLRWWVQEMRRLHSVLARANSDLYNPVGLNLLSPCENAFLFLEIEYY</sequence>
<dbReference type="GO" id="GO:0006612">
    <property type="term" value="P:protein targeting to membrane"/>
    <property type="evidence" value="ECO:0007669"/>
    <property type="project" value="TreeGrafter"/>
</dbReference>
<dbReference type="PANTHER" id="PTHR13254">
    <property type="entry name" value="GOLGI AUTOANTIGEN, GOLGIN SUBFAMILY A, 7"/>
    <property type="match status" value="1"/>
</dbReference>
<evidence type="ECO:0000256" key="4">
    <source>
        <dbReference type="ARBA" id="ARBA00018463"/>
    </source>
</evidence>
<proteinExistence type="inferred from homology"/>
<feature type="region of interest" description="Disordered" evidence="7">
    <location>
        <begin position="90"/>
        <end position="151"/>
    </location>
</feature>
<feature type="compositionally biased region" description="Polar residues" evidence="7">
    <location>
        <begin position="98"/>
        <end position="116"/>
    </location>
</feature>
<reference evidence="9 10" key="1">
    <citation type="submission" date="2019-03" db="EMBL/GenBank/DDBJ databases">
        <title>Rhodosporidium diobovatum UCD-FST 08-225 genome sequencing, assembly, and annotation.</title>
        <authorList>
            <person name="Fakankun I.U."/>
            <person name="Fristensky B."/>
            <person name="Levin D.B."/>
        </authorList>
    </citation>
    <scope>NUCLEOTIDE SEQUENCE [LARGE SCALE GENOMIC DNA]</scope>
    <source>
        <strain evidence="9 10">UCD-FST 08-225</strain>
    </source>
</reference>
<dbReference type="InterPro" id="IPR019383">
    <property type="entry name" value="Golgin_A_7/ERF4"/>
</dbReference>
<evidence type="ECO:0000256" key="6">
    <source>
        <dbReference type="ARBA" id="ARBA00023136"/>
    </source>
</evidence>
<evidence type="ECO:0000256" key="5">
    <source>
        <dbReference type="ARBA" id="ARBA00022824"/>
    </source>
</evidence>
<dbReference type="AlphaFoldDB" id="A0A5C5FLY1"/>
<protein>
    <recommendedName>
        <fullName evidence="4">Ras modification protein ERF4</fullName>
    </recommendedName>
</protein>
<feature type="region of interest" description="Disordered" evidence="7">
    <location>
        <begin position="1"/>
        <end position="67"/>
    </location>
</feature>